<reference evidence="2 3" key="1">
    <citation type="journal article" date="2019" name="Int. J. Syst. Evol. Microbiol.">
        <title>Capsulimonas corticalis gen. nov., sp. nov., an aerobic capsulated bacterium, of a novel bacterial order, Capsulimonadales ord. nov., of the class Armatimonadia of the phylum Armatimonadetes.</title>
        <authorList>
            <person name="Li J."/>
            <person name="Kudo C."/>
            <person name="Tonouchi A."/>
        </authorList>
    </citation>
    <scope>NUCLEOTIDE SEQUENCE [LARGE SCALE GENOMIC DNA]</scope>
    <source>
        <strain evidence="2 3">AX-7</strain>
    </source>
</reference>
<name>A0A9N7L357_9BACT</name>
<dbReference type="KEGG" id="ccot:CCAX7_21300"/>
<feature type="signal peptide" evidence="1">
    <location>
        <begin position="1"/>
        <end position="19"/>
    </location>
</feature>
<sequence length="295" mass="32261">MIMRSWTLGLCAIAYLNGAAGVRAESPPPAKCATIDAPRAIGGTFLRSVNNRGEVLGSYIDIRLTTNYFQMSYGFYKTFDFPHAGFSTTSAAAWNNQGKIVGSYYDRKGGFHGFLLDRGLTIPMDYPGAADTYALSINDKDQIAGVYTDSQGKRHLYLWKAGKYMSIDPKGVRDLHMLGVAINNLGHIAATYRDSDGEHTYLSINGGRSMLRTSGAQTHFIVTGLNDRDDIVGNCLGEAPQSPAPCYLWRRGVFQRLTVSGSRGPVLAQSINNQRQIAGFYFDRGGMAHGFLMTP</sequence>
<keyword evidence="1" id="KW-0732">Signal</keyword>
<dbReference type="OrthoDB" id="7287964at2"/>
<evidence type="ECO:0000256" key="1">
    <source>
        <dbReference type="SAM" id="SignalP"/>
    </source>
</evidence>
<accession>A0A9N7L357</accession>
<keyword evidence="3" id="KW-1185">Reference proteome</keyword>
<organism evidence="2 3">
    <name type="scientific">Capsulimonas corticalis</name>
    <dbReference type="NCBI Taxonomy" id="2219043"/>
    <lineage>
        <taxon>Bacteria</taxon>
        <taxon>Bacillati</taxon>
        <taxon>Armatimonadota</taxon>
        <taxon>Armatimonadia</taxon>
        <taxon>Capsulimonadales</taxon>
        <taxon>Capsulimonadaceae</taxon>
        <taxon>Capsulimonas</taxon>
    </lineage>
</organism>
<evidence type="ECO:0000313" key="2">
    <source>
        <dbReference type="EMBL" id="BDI30079.1"/>
    </source>
</evidence>
<gene>
    <name evidence="2" type="ORF">CCAX7_21300</name>
</gene>
<evidence type="ECO:0000313" key="3">
    <source>
        <dbReference type="Proteomes" id="UP000287394"/>
    </source>
</evidence>
<dbReference type="EMBL" id="AP025739">
    <property type="protein sequence ID" value="BDI30079.1"/>
    <property type="molecule type" value="Genomic_DNA"/>
</dbReference>
<dbReference type="AlphaFoldDB" id="A0A9N7L357"/>
<protein>
    <submittedName>
        <fullName evidence="2">Uncharacterized protein</fullName>
    </submittedName>
</protein>
<dbReference type="Proteomes" id="UP000287394">
    <property type="component" value="Chromosome"/>
</dbReference>
<proteinExistence type="predicted"/>
<feature type="chain" id="PRO_5040477058" evidence="1">
    <location>
        <begin position="20"/>
        <end position="295"/>
    </location>
</feature>
<dbReference type="RefSeq" id="WP_119323534.1">
    <property type="nucleotide sequence ID" value="NZ_AP025739.1"/>
</dbReference>